<evidence type="ECO:0000313" key="3">
    <source>
        <dbReference type="EMBL" id="KZV28303.1"/>
    </source>
</evidence>
<keyword evidence="1" id="KW-0479">Metal-binding</keyword>
<dbReference type="UniPathway" id="UPA00143"/>
<dbReference type="GO" id="GO:0000151">
    <property type="term" value="C:ubiquitin ligase complex"/>
    <property type="evidence" value="ECO:0007669"/>
    <property type="project" value="TreeGrafter"/>
</dbReference>
<dbReference type="GO" id="GO:0071596">
    <property type="term" value="P:ubiquitin-dependent protein catabolic process via the N-end rule pathway"/>
    <property type="evidence" value="ECO:0007669"/>
    <property type="project" value="UniProtKB-UniRule"/>
</dbReference>
<dbReference type="InterPro" id="IPR042065">
    <property type="entry name" value="E3_ELL-like"/>
</dbReference>
<dbReference type="PANTHER" id="PTHR21497">
    <property type="entry name" value="UBIQUITIN LIGASE E3 ALPHA-RELATED"/>
    <property type="match status" value="1"/>
</dbReference>
<accession>A0A2Z7B378</accession>
<dbReference type="Pfam" id="PF22960">
    <property type="entry name" value="WHD_UBR1"/>
    <property type="match status" value="1"/>
</dbReference>
<comment type="pathway">
    <text evidence="1">Protein modification; protein ubiquitination.</text>
</comment>
<evidence type="ECO:0000313" key="4">
    <source>
        <dbReference type="Proteomes" id="UP000250235"/>
    </source>
</evidence>
<comment type="similarity">
    <text evidence="1">Belongs to the E3 ubiquitin-protein ligase UBR1-like family.</text>
</comment>
<protein>
    <recommendedName>
        <fullName evidence="1">E3 ubiquitin-protein ligase</fullName>
        <ecNumber evidence="1">2.3.2.27</ecNumber>
    </recommendedName>
</protein>
<evidence type="ECO:0000259" key="2">
    <source>
        <dbReference type="Pfam" id="PF22960"/>
    </source>
</evidence>
<dbReference type="EC" id="2.3.2.27" evidence="1"/>
<dbReference type="Gene3D" id="1.10.10.2670">
    <property type="entry name" value="E3 ubiquitin-protein ligase"/>
    <property type="match status" value="1"/>
</dbReference>
<gene>
    <name evidence="3" type="ORF">F511_26900</name>
</gene>
<dbReference type="OrthoDB" id="26387at2759"/>
<dbReference type="GO" id="GO:0016567">
    <property type="term" value="P:protein ubiquitination"/>
    <property type="evidence" value="ECO:0007669"/>
    <property type="project" value="UniProtKB-UniRule"/>
</dbReference>
<dbReference type="GO" id="GO:0008270">
    <property type="term" value="F:zinc ion binding"/>
    <property type="evidence" value="ECO:0007669"/>
    <property type="project" value="UniProtKB-UniRule"/>
</dbReference>
<organism evidence="3 4">
    <name type="scientific">Dorcoceras hygrometricum</name>
    <dbReference type="NCBI Taxonomy" id="472368"/>
    <lineage>
        <taxon>Eukaryota</taxon>
        <taxon>Viridiplantae</taxon>
        <taxon>Streptophyta</taxon>
        <taxon>Embryophyta</taxon>
        <taxon>Tracheophyta</taxon>
        <taxon>Spermatophyta</taxon>
        <taxon>Magnoliopsida</taxon>
        <taxon>eudicotyledons</taxon>
        <taxon>Gunneridae</taxon>
        <taxon>Pentapetalae</taxon>
        <taxon>asterids</taxon>
        <taxon>lamiids</taxon>
        <taxon>Lamiales</taxon>
        <taxon>Gesneriaceae</taxon>
        <taxon>Didymocarpoideae</taxon>
        <taxon>Trichosporeae</taxon>
        <taxon>Loxocarpinae</taxon>
        <taxon>Dorcoceras</taxon>
    </lineage>
</organism>
<keyword evidence="1" id="KW-0862">Zinc</keyword>
<dbReference type="GO" id="GO:0005737">
    <property type="term" value="C:cytoplasm"/>
    <property type="evidence" value="ECO:0007669"/>
    <property type="project" value="TreeGrafter"/>
</dbReference>
<evidence type="ECO:0000256" key="1">
    <source>
        <dbReference type="RuleBase" id="RU366018"/>
    </source>
</evidence>
<comment type="function">
    <text evidence="1">Ubiquitin ligase protein which is a component of the N-end rule pathway. Recognizes and binds to proteins bearing specific N-terminal residues that are destabilizing according to the N-end rule, leading to their ubiquitination and subsequent degradation.</text>
</comment>
<feature type="domain" description="E3 ubiquitin-protein ligase UBR1-like winged-helix" evidence="2">
    <location>
        <begin position="23"/>
        <end position="111"/>
    </location>
</feature>
<dbReference type="InterPro" id="IPR055194">
    <property type="entry name" value="UBR1-like_WH"/>
</dbReference>
<keyword evidence="1" id="KW-0808">Transferase</keyword>
<dbReference type="InterPro" id="IPR036390">
    <property type="entry name" value="WH_DNA-bd_sf"/>
</dbReference>
<proteinExistence type="inferred from homology"/>
<dbReference type="GO" id="GO:0061630">
    <property type="term" value="F:ubiquitin protein ligase activity"/>
    <property type="evidence" value="ECO:0007669"/>
    <property type="project" value="UniProtKB-UniRule"/>
</dbReference>
<dbReference type="Proteomes" id="UP000250235">
    <property type="component" value="Unassembled WGS sequence"/>
</dbReference>
<dbReference type="InterPro" id="IPR039164">
    <property type="entry name" value="UBR1-like"/>
</dbReference>
<dbReference type="EMBL" id="KV010153">
    <property type="protein sequence ID" value="KZV28303.1"/>
    <property type="molecule type" value="Genomic_DNA"/>
</dbReference>
<dbReference type="AlphaFoldDB" id="A0A2Z7B378"/>
<comment type="catalytic activity">
    <reaction evidence="1">
        <text>S-ubiquitinyl-[E2 ubiquitin-conjugating enzyme]-L-cysteine + [acceptor protein]-L-lysine = [E2 ubiquitin-conjugating enzyme]-L-cysteine + N(6)-ubiquitinyl-[acceptor protein]-L-lysine.</text>
        <dbReference type="EC" id="2.3.2.27"/>
    </reaction>
</comment>
<dbReference type="PANTHER" id="PTHR21497:SF53">
    <property type="entry name" value="E3 UBIQUITIN-PROTEIN LIGASE PRT6"/>
    <property type="match status" value="1"/>
</dbReference>
<keyword evidence="1" id="KW-0833">Ubl conjugation pathway</keyword>
<sequence>MLALLIQIVRERRFCGLTTAECLQKELIYKLSIGDATRSQLIKSLPRDLSKIDKIQEVLDTVAVYSHPSGMTQGMYRLHSMYWKELDLYHPHWNSRDLQAAEERYSRFCNVSAMTNQLTRWTKIYYLLRGLAKMGTCRTLAEIVRAVLFYAVHSEKLAASRAPDGVLLTGLHLLALALDVCQVHKESGEPLCSDGDVIPLLAFASEEISISNYGDQRMLSLLVSLMRMHEKENAPNFMEAGKYSLFSLVSSLLNKFAELEPGCMTKLQKLVPDGANQFPNSVLNNSFKETESTSESEKLKAISEERLFLVSDLSQLTYILSIFSDDLSLVDNIIEQKCENESTERLVIDQENNMEDRGRSQGHQVLCGCKRTKYGKVPDTSWLELPQNMIVIFASGIKRVPNVKMKDCPSIIAGINWHMLSNSTTDTPRNCLLVFKY</sequence>
<keyword evidence="4" id="KW-1185">Reference proteome</keyword>
<dbReference type="SUPFAM" id="SSF46785">
    <property type="entry name" value="Winged helix' DNA-binding domain"/>
    <property type="match status" value="1"/>
</dbReference>
<reference evidence="3 4" key="1">
    <citation type="journal article" date="2015" name="Proc. Natl. Acad. Sci. U.S.A.">
        <title>The resurrection genome of Boea hygrometrica: A blueprint for survival of dehydration.</title>
        <authorList>
            <person name="Xiao L."/>
            <person name="Yang G."/>
            <person name="Zhang L."/>
            <person name="Yang X."/>
            <person name="Zhao S."/>
            <person name="Ji Z."/>
            <person name="Zhou Q."/>
            <person name="Hu M."/>
            <person name="Wang Y."/>
            <person name="Chen M."/>
            <person name="Xu Y."/>
            <person name="Jin H."/>
            <person name="Xiao X."/>
            <person name="Hu G."/>
            <person name="Bao F."/>
            <person name="Hu Y."/>
            <person name="Wan P."/>
            <person name="Li L."/>
            <person name="Deng X."/>
            <person name="Kuang T."/>
            <person name="Xiang C."/>
            <person name="Zhu J.K."/>
            <person name="Oliver M.J."/>
            <person name="He Y."/>
        </authorList>
    </citation>
    <scope>NUCLEOTIDE SEQUENCE [LARGE SCALE GENOMIC DNA]</scope>
    <source>
        <strain evidence="4">cv. XS01</strain>
    </source>
</reference>
<name>A0A2Z7B378_9LAMI</name>
<keyword evidence="1" id="KW-0863">Zinc-finger</keyword>